<evidence type="ECO:0000313" key="3">
    <source>
        <dbReference type="Proteomes" id="UP000034838"/>
    </source>
</evidence>
<accession>A0A1J4Q8C6</accession>
<sequence>MRLYTYGTGGSGMSFPMTLGLVLILFGFFALLAQSGNLVEYRLMRNLKHHGVDGQAVYKFYEYVTNSHRAFFDVCLPQGEPPARFHEYMQALPGPEDTVVPVVYDSTKPQRARLGTREDLDFGKERPVVLLMGGTGLVLLGVGTTLCLVGAVT</sequence>
<organism evidence="2 3">
    <name type="scientific">Streptomyces malaysiense</name>
    <dbReference type="NCBI Taxonomy" id="1428626"/>
    <lineage>
        <taxon>Bacteria</taxon>
        <taxon>Bacillati</taxon>
        <taxon>Actinomycetota</taxon>
        <taxon>Actinomycetes</taxon>
        <taxon>Kitasatosporales</taxon>
        <taxon>Streptomycetaceae</taxon>
        <taxon>Streptomyces</taxon>
    </lineage>
</organism>
<proteinExistence type="predicted"/>
<dbReference type="Proteomes" id="UP000034838">
    <property type="component" value="Unassembled WGS sequence"/>
</dbReference>
<feature type="transmembrane region" description="Helical" evidence="1">
    <location>
        <begin position="128"/>
        <end position="152"/>
    </location>
</feature>
<keyword evidence="1" id="KW-1133">Transmembrane helix</keyword>
<keyword evidence="3" id="KW-1185">Reference proteome</keyword>
<comment type="caution">
    <text evidence="2">The sequence shown here is derived from an EMBL/GenBank/DDBJ whole genome shotgun (WGS) entry which is preliminary data.</text>
</comment>
<dbReference type="AlphaFoldDB" id="A0A1J4Q8C6"/>
<dbReference type="EMBL" id="LBDA02000004">
    <property type="protein sequence ID" value="OIK29225.1"/>
    <property type="molecule type" value="Genomic_DNA"/>
</dbReference>
<feature type="transmembrane region" description="Helical" evidence="1">
    <location>
        <begin position="20"/>
        <end position="39"/>
    </location>
</feature>
<evidence type="ECO:0000313" key="2">
    <source>
        <dbReference type="EMBL" id="OIK29225.1"/>
    </source>
</evidence>
<reference evidence="2" key="1">
    <citation type="submission" date="2016-10" db="EMBL/GenBank/DDBJ databases">
        <title>Genome sequence of Streptomyces malaysiense MUSC 136.</title>
        <authorList>
            <person name="Lee L.-H."/>
            <person name="Ser H.-L."/>
        </authorList>
    </citation>
    <scope>NUCLEOTIDE SEQUENCE [LARGE SCALE GENOMIC DNA]</scope>
    <source>
        <strain evidence="2">MUSC 136</strain>
    </source>
</reference>
<evidence type="ECO:0008006" key="4">
    <source>
        <dbReference type="Google" id="ProtNLM"/>
    </source>
</evidence>
<keyword evidence="1" id="KW-0472">Membrane</keyword>
<name>A0A1J4Q8C6_9ACTN</name>
<gene>
    <name evidence="2" type="ORF">VT52_001835</name>
</gene>
<keyword evidence="1" id="KW-0812">Transmembrane</keyword>
<protein>
    <recommendedName>
        <fullName evidence="4">DUF3592 domain-containing protein</fullName>
    </recommendedName>
</protein>
<evidence type="ECO:0000256" key="1">
    <source>
        <dbReference type="SAM" id="Phobius"/>
    </source>
</evidence>